<feature type="transmembrane region" description="Helical" evidence="2">
    <location>
        <begin position="659"/>
        <end position="679"/>
    </location>
</feature>
<evidence type="ECO:0000256" key="2">
    <source>
        <dbReference type="SAM" id="Phobius"/>
    </source>
</evidence>
<dbReference type="Proteomes" id="UP000077875">
    <property type="component" value="Chromosome"/>
</dbReference>
<sequence length="922" mass="100905">MAASVDASLPTAPNPASTQSSEDKWVDAVQSATTSKQTENASSSETPSPSEAEADASLNVDDIRDKYDIPDFTGDGLMETKLHGSTTVGQKAAEQFIERIRNDVDDSKLDENSDEAKLVDLLDAQGATDNGYELYGYVELIESGGSTYRESQTDPTRLTGDDVTQIVDEEKLAKQISELMQEDGISKRYDQALKDAIEGVDQSTRDEIADKVDKALFEDDGKTPNLSFEDYVIAIKAKASKEGDDKLSESIQSEVDHYFEALQALDPERYKSRKQAFDQNMMTHQLDGYMSDPSSIKNEHADTGLRSTIDIVQHGINGALQSLDKGSKAYDQYKRLIDELQLFSGKLEGIKEKDGAVIYRAMMYAARVQGADSQLMDKVVDTQLKELSGNRSETAGALKKVLSASSSSGTLGAMTGTMSLVSAGVQLSHGGWEGMSADDRVAAVRDLVGGLSFTNDFARFGSNIITQLSDKNGKPRINAAGWLGLLDDNFPDIFRKNSSADVKTDAVAKKISEKVNDTSDEIKQSGNNLSSLSEEQRRDYEKTAEALGKEIGATSSSEDKPYTAKRVGLSFLRYMGGAGLDTTGGVMDIVTGVNKLKNADSELERAGAGLSIGGGSSTTAMAIANTVSMFSSKGSHLAAKLGSDIGTKVVNGLFAGSRFAGPVLGVVGAVFGIVGSVIAEAINHKKMQKLTDSQGQFFKDLSGYGVTKDDWGDKLEYARYAAYMYGGRDAPDDQSIFDYQKQEWQHFQDTEGKRGSSLARLAPYLHKDGDFGRESLWEKHLQGGTTRMTAKDHISKSDDWRPFVDTDLDVGEKVTVDEYRRSAVSEYFDADFYREHEKSLQVVDRLWDEWNGKDDIVSKDDLEKIKDDESKSQEERDAARFLYEQNDFFDALDTLHKGGDGDGKISTNDRRDWLDANEVKRA</sequence>
<feature type="compositionally biased region" description="Low complexity" evidence="1">
    <location>
        <begin position="38"/>
        <end position="57"/>
    </location>
</feature>
<accession>A0A172YHY2</accession>
<evidence type="ECO:0000313" key="3">
    <source>
        <dbReference type="EMBL" id="ANF58752.1"/>
    </source>
</evidence>
<keyword evidence="2" id="KW-0472">Membrane</keyword>
<keyword evidence="2" id="KW-0812">Transmembrane</keyword>
<keyword evidence="2" id="KW-1133">Transmembrane helix</keyword>
<evidence type="ECO:0000313" key="4">
    <source>
        <dbReference type="Proteomes" id="UP000077875"/>
    </source>
</evidence>
<reference evidence="3 4" key="1">
    <citation type="submission" date="2016-04" db="EMBL/GenBank/DDBJ databases">
        <title>Complete Genome Sequence of Halotalea alkalilenta IHB B 13600.</title>
        <authorList>
            <person name="Swarnkar M.K."/>
            <person name="Sharma A."/>
            <person name="Kaushal K."/>
            <person name="Soni R."/>
            <person name="Rana S."/>
            <person name="Singh A.K."/>
            <person name="Gulati A."/>
        </authorList>
    </citation>
    <scope>NUCLEOTIDE SEQUENCE [LARGE SCALE GENOMIC DNA]</scope>
    <source>
        <strain evidence="3 4">IHB B 13600</strain>
    </source>
</reference>
<dbReference type="AlphaFoldDB" id="A0A172YHY2"/>
<feature type="compositionally biased region" description="Polar residues" evidence="1">
    <location>
        <begin position="524"/>
        <end position="533"/>
    </location>
</feature>
<dbReference type="RefSeq" id="WP_064123607.1">
    <property type="nucleotide sequence ID" value="NZ_CP015243.1"/>
</dbReference>
<keyword evidence="4" id="KW-1185">Reference proteome</keyword>
<name>A0A172YHY2_9GAMM</name>
<protein>
    <submittedName>
        <fullName evidence="3">Uncharacterized protein</fullName>
    </submittedName>
</protein>
<dbReference type="KEGG" id="haa:A5892_15805"/>
<gene>
    <name evidence="3" type="ORF">A5892_15805</name>
</gene>
<organism evidence="3 4">
    <name type="scientific">Halotalea alkalilenta</name>
    <dbReference type="NCBI Taxonomy" id="376489"/>
    <lineage>
        <taxon>Bacteria</taxon>
        <taxon>Pseudomonadati</taxon>
        <taxon>Pseudomonadota</taxon>
        <taxon>Gammaproteobacteria</taxon>
        <taxon>Oceanospirillales</taxon>
        <taxon>Halomonadaceae</taxon>
        <taxon>Halotalea</taxon>
    </lineage>
</organism>
<evidence type="ECO:0000256" key="1">
    <source>
        <dbReference type="SAM" id="MobiDB-lite"/>
    </source>
</evidence>
<dbReference type="EMBL" id="CP015243">
    <property type="protein sequence ID" value="ANF58752.1"/>
    <property type="molecule type" value="Genomic_DNA"/>
</dbReference>
<proteinExistence type="predicted"/>
<feature type="region of interest" description="Disordered" evidence="1">
    <location>
        <begin position="517"/>
        <end position="542"/>
    </location>
</feature>
<feature type="region of interest" description="Disordered" evidence="1">
    <location>
        <begin position="1"/>
        <end position="66"/>
    </location>
</feature>